<dbReference type="InterPro" id="IPR007110">
    <property type="entry name" value="Ig-like_dom"/>
</dbReference>
<dbReference type="SUPFAM" id="SSF48726">
    <property type="entry name" value="Immunoglobulin"/>
    <property type="match status" value="6"/>
</dbReference>
<keyword evidence="2" id="KW-1015">Disulfide bond</keyword>
<reference evidence="6" key="1">
    <citation type="submission" date="2016-11" db="UniProtKB">
        <authorList>
            <consortium name="WormBaseParasite"/>
        </authorList>
    </citation>
    <scope>IDENTIFICATION</scope>
</reference>
<name>A0A1I7X4B3_HETBA</name>
<feature type="domain" description="Ig-like" evidence="4">
    <location>
        <begin position="106"/>
        <end position="242"/>
    </location>
</feature>
<dbReference type="SMART" id="SM00408">
    <property type="entry name" value="IGc2"/>
    <property type="match status" value="4"/>
</dbReference>
<dbReference type="InterPro" id="IPR013783">
    <property type="entry name" value="Ig-like_fold"/>
</dbReference>
<dbReference type="CDD" id="cd00096">
    <property type="entry name" value="Ig"/>
    <property type="match status" value="1"/>
</dbReference>
<dbReference type="SMART" id="SM00409">
    <property type="entry name" value="IG"/>
    <property type="match status" value="4"/>
</dbReference>
<evidence type="ECO:0000256" key="2">
    <source>
        <dbReference type="ARBA" id="ARBA00023157"/>
    </source>
</evidence>
<evidence type="ECO:0000256" key="3">
    <source>
        <dbReference type="ARBA" id="ARBA00023319"/>
    </source>
</evidence>
<dbReference type="Pfam" id="PF07679">
    <property type="entry name" value="I-set"/>
    <property type="match status" value="4"/>
</dbReference>
<evidence type="ECO:0000313" key="6">
    <source>
        <dbReference type="WBParaSite" id="Hba_12374"/>
    </source>
</evidence>
<protein>
    <submittedName>
        <fullName evidence="6">Immunoglobulin I-set domain protein</fullName>
    </submittedName>
</protein>
<dbReference type="AlphaFoldDB" id="A0A1I7X4B3"/>
<dbReference type="InterPro" id="IPR013098">
    <property type="entry name" value="Ig_I-set"/>
</dbReference>
<dbReference type="GO" id="GO:0043025">
    <property type="term" value="C:neuronal cell body"/>
    <property type="evidence" value="ECO:0007669"/>
    <property type="project" value="TreeGrafter"/>
</dbReference>
<dbReference type="Proteomes" id="UP000095283">
    <property type="component" value="Unplaced"/>
</dbReference>
<feature type="domain" description="Ig-like" evidence="4">
    <location>
        <begin position="247"/>
        <end position="330"/>
    </location>
</feature>
<feature type="domain" description="Ig-like" evidence="4">
    <location>
        <begin position="393"/>
        <end position="466"/>
    </location>
</feature>
<sequence length="466" mass="51094">MPTLISSNPKSSAPPKVGTDESVEIVAGKAATLSCDVTNMGDDKSTVVWRLNNSEILPENVQVPFDGQRVFLVDTLPSNMGTYTCIVRNSAGESKKNVHVTVLEPPEFIEKEFKQNVRVISGSPLSLTCLVKGSPTPVIEWRRDGETITDKSVSPPKISDTGDRTLIEVTEGQTATLQCPVDAGGVDIEWRRQGRTIDASDVIFTVDKTRLVLVNAQKVHEDTFTCIAKNSAGEAAREFEVVVLVPPRIKGFLVEDVEVVEGEEMTLDCDNDGSPEPEIEWTTDGGSVPSRAQLLNGERTLAMSGVDRFHAGVYRCFLHNKAGTTEKTFNVRVIEKPELEKSDEITIMKVLSGGRHLHIPSVQLTDEGTFTCTAKNEAGEATKSYKLIVQVPPTIINEGGEYMVIENNSLVLPCEVSGSPKPTIIWTKDGRPMSDLKSVRMLSEGQQFKIIHAETSELFIQYYQPS</sequence>
<dbReference type="GO" id="GO:0050808">
    <property type="term" value="P:synapse organization"/>
    <property type="evidence" value="ECO:0007669"/>
    <property type="project" value="TreeGrafter"/>
</dbReference>
<dbReference type="InterPro" id="IPR050958">
    <property type="entry name" value="Cell_Adh-Cytoskel_Orgn"/>
</dbReference>
<dbReference type="GO" id="GO:0005886">
    <property type="term" value="C:plasma membrane"/>
    <property type="evidence" value="ECO:0007669"/>
    <property type="project" value="TreeGrafter"/>
</dbReference>
<dbReference type="InterPro" id="IPR003599">
    <property type="entry name" value="Ig_sub"/>
</dbReference>
<dbReference type="InterPro" id="IPR036179">
    <property type="entry name" value="Ig-like_dom_sf"/>
</dbReference>
<evidence type="ECO:0000256" key="1">
    <source>
        <dbReference type="ARBA" id="ARBA00022729"/>
    </source>
</evidence>
<dbReference type="PANTHER" id="PTHR45080:SF8">
    <property type="entry name" value="IG-LIKE DOMAIN-CONTAINING PROTEIN"/>
    <property type="match status" value="1"/>
</dbReference>
<keyword evidence="1" id="KW-0732">Signal</keyword>
<feature type="domain" description="Ig-like" evidence="4">
    <location>
        <begin position="9"/>
        <end position="101"/>
    </location>
</feature>
<dbReference type="PROSITE" id="PS50835">
    <property type="entry name" value="IG_LIKE"/>
    <property type="match status" value="4"/>
</dbReference>
<dbReference type="GO" id="GO:0007156">
    <property type="term" value="P:homophilic cell adhesion via plasma membrane adhesion molecules"/>
    <property type="evidence" value="ECO:0007669"/>
    <property type="project" value="TreeGrafter"/>
</dbReference>
<dbReference type="Gene3D" id="2.60.40.10">
    <property type="entry name" value="Immunoglobulins"/>
    <property type="match status" value="6"/>
</dbReference>
<accession>A0A1I7X4B3</accession>
<dbReference type="WBParaSite" id="Hba_12374">
    <property type="protein sequence ID" value="Hba_12374"/>
    <property type="gene ID" value="Hba_12374"/>
</dbReference>
<organism evidence="5 6">
    <name type="scientific">Heterorhabditis bacteriophora</name>
    <name type="common">Entomopathogenic nematode worm</name>
    <dbReference type="NCBI Taxonomy" id="37862"/>
    <lineage>
        <taxon>Eukaryota</taxon>
        <taxon>Metazoa</taxon>
        <taxon>Ecdysozoa</taxon>
        <taxon>Nematoda</taxon>
        <taxon>Chromadorea</taxon>
        <taxon>Rhabditida</taxon>
        <taxon>Rhabditina</taxon>
        <taxon>Rhabditomorpha</taxon>
        <taxon>Strongyloidea</taxon>
        <taxon>Heterorhabditidae</taxon>
        <taxon>Heterorhabditis</taxon>
    </lineage>
</organism>
<dbReference type="InterPro" id="IPR003598">
    <property type="entry name" value="Ig_sub2"/>
</dbReference>
<evidence type="ECO:0000313" key="5">
    <source>
        <dbReference type="Proteomes" id="UP000095283"/>
    </source>
</evidence>
<evidence type="ECO:0000259" key="4">
    <source>
        <dbReference type="PROSITE" id="PS50835"/>
    </source>
</evidence>
<keyword evidence="5" id="KW-1185">Reference proteome</keyword>
<keyword evidence="3" id="KW-0393">Immunoglobulin domain</keyword>
<dbReference type="PANTHER" id="PTHR45080">
    <property type="entry name" value="CONTACTIN 5"/>
    <property type="match status" value="1"/>
</dbReference>
<dbReference type="GO" id="GO:0030424">
    <property type="term" value="C:axon"/>
    <property type="evidence" value="ECO:0007669"/>
    <property type="project" value="TreeGrafter"/>
</dbReference>
<dbReference type="Pfam" id="PF13927">
    <property type="entry name" value="Ig_3"/>
    <property type="match status" value="2"/>
</dbReference>
<dbReference type="FunFam" id="2.60.40.10:FF:000503">
    <property type="entry name" value="Hemicentin 1"/>
    <property type="match status" value="1"/>
</dbReference>
<dbReference type="GO" id="GO:0008046">
    <property type="term" value="F:axon guidance receptor activity"/>
    <property type="evidence" value="ECO:0007669"/>
    <property type="project" value="TreeGrafter"/>
</dbReference>
<proteinExistence type="predicted"/>